<sequence length="102" mass="11678">MGIDTDANCPYTARQGKCKAVKVVTIDGHANAPRNNERALGMQVARQPVGSAVDANTTDFQLYTGVRQIIYYNKLYSCYLHILELQVFLQEKEDFVYTYHWK</sequence>
<name>A0A843W413_COLES</name>
<dbReference type="SUPFAM" id="SSF54001">
    <property type="entry name" value="Cysteine proteinases"/>
    <property type="match status" value="1"/>
</dbReference>
<dbReference type="AlphaFoldDB" id="A0A843W413"/>
<evidence type="ECO:0000259" key="1">
    <source>
        <dbReference type="Pfam" id="PF00112"/>
    </source>
</evidence>
<dbReference type="GO" id="GO:0006508">
    <property type="term" value="P:proteolysis"/>
    <property type="evidence" value="ECO:0007669"/>
    <property type="project" value="InterPro"/>
</dbReference>
<protein>
    <recommendedName>
        <fullName evidence="1">Peptidase C1A papain C-terminal domain-containing protein</fullName>
    </recommendedName>
</protein>
<dbReference type="InterPro" id="IPR038765">
    <property type="entry name" value="Papain-like_cys_pep_sf"/>
</dbReference>
<evidence type="ECO:0000313" key="3">
    <source>
        <dbReference type="Proteomes" id="UP000652761"/>
    </source>
</evidence>
<accession>A0A843W413</accession>
<dbReference type="EMBL" id="NMUH01003484">
    <property type="protein sequence ID" value="MQM05823.1"/>
    <property type="molecule type" value="Genomic_DNA"/>
</dbReference>
<dbReference type="Pfam" id="PF00112">
    <property type="entry name" value="Peptidase_C1"/>
    <property type="match status" value="1"/>
</dbReference>
<evidence type="ECO:0000313" key="2">
    <source>
        <dbReference type="EMBL" id="MQM05823.1"/>
    </source>
</evidence>
<dbReference type="GO" id="GO:0008234">
    <property type="term" value="F:cysteine-type peptidase activity"/>
    <property type="evidence" value="ECO:0007669"/>
    <property type="project" value="InterPro"/>
</dbReference>
<reference evidence="2" key="1">
    <citation type="submission" date="2017-07" db="EMBL/GenBank/DDBJ databases">
        <title>Taro Niue Genome Assembly and Annotation.</title>
        <authorList>
            <person name="Atibalentja N."/>
            <person name="Keating K."/>
            <person name="Fields C.J."/>
        </authorList>
    </citation>
    <scope>NUCLEOTIDE SEQUENCE</scope>
    <source>
        <strain evidence="2">Niue_2</strain>
        <tissue evidence="2">Leaf</tissue>
    </source>
</reference>
<dbReference type="OrthoDB" id="10253408at2759"/>
<dbReference type="InterPro" id="IPR000668">
    <property type="entry name" value="Peptidase_C1A_C"/>
</dbReference>
<feature type="domain" description="Peptidase C1A papain C-terminal" evidence="1">
    <location>
        <begin position="2"/>
        <end position="65"/>
    </location>
</feature>
<proteinExistence type="predicted"/>
<dbReference type="Gene3D" id="3.90.70.10">
    <property type="entry name" value="Cysteine proteinases"/>
    <property type="match status" value="1"/>
</dbReference>
<keyword evidence="3" id="KW-1185">Reference proteome</keyword>
<comment type="caution">
    <text evidence="2">The sequence shown here is derived from an EMBL/GenBank/DDBJ whole genome shotgun (WGS) entry which is preliminary data.</text>
</comment>
<gene>
    <name evidence="2" type="ORF">Taro_038639</name>
</gene>
<dbReference type="Proteomes" id="UP000652761">
    <property type="component" value="Unassembled WGS sequence"/>
</dbReference>
<organism evidence="2 3">
    <name type="scientific">Colocasia esculenta</name>
    <name type="common">Wild taro</name>
    <name type="synonym">Arum esculentum</name>
    <dbReference type="NCBI Taxonomy" id="4460"/>
    <lineage>
        <taxon>Eukaryota</taxon>
        <taxon>Viridiplantae</taxon>
        <taxon>Streptophyta</taxon>
        <taxon>Embryophyta</taxon>
        <taxon>Tracheophyta</taxon>
        <taxon>Spermatophyta</taxon>
        <taxon>Magnoliopsida</taxon>
        <taxon>Liliopsida</taxon>
        <taxon>Araceae</taxon>
        <taxon>Aroideae</taxon>
        <taxon>Colocasieae</taxon>
        <taxon>Colocasia</taxon>
    </lineage>
</organism>